<dbReference type="GO" id="GO:0005524">
    <property type="term" value="F:ATP binding"/>
    <property type="evidence" value="ECO:0007669"/>
    <property type="project" value="InterPro"/>
</dbReference>
<dbReference type="Proteomes" id="UP000185891">
    <property type="component" value="Unassembled WGS sequence"/>
</dbReference>
<dbReference type="InterPro" id="IPR039564">
    <property type="entry name" value="Peptidase_C39-like"/>
</dbReference>
<sequence>MLKVPYFKQDNGYSCGPTSLQMVFAFYGERINEDKLTKLLHTKKDSGTSHEPLIKIANEEGFYVYVNNESSLQEITEILGKNIPVIVHFIEPSSDEGHYAVIIDITKDKIILNDPWNGEGFKMNTGDFIKRWYGHSKDGLNKQWIIAISKEKFSLGKQYLPK</sequence>
<dbReference type="Gene3D" id="3.90.70.10">
    <property type="entry name" value="Cysteine proteinases"/>
    <property type="match status" value="1"/>
</dbReference>
<dbReference type="EMBL" id="MFAA01000046">
    <property type="protein sequence ID" value="OGD67978.1"/>
    <property type="molecule type" value="Genomic_DNA"/>
</dbReference>
<protein>
    <recommendedName>
        <fullName evidence="1">Peptidase C39 domain-containing protein</fullName>
    </recommendedName>
</protein>
<feature type="domain" description="Peptidase C39" evidence="1">
    <location>
        <begin position="9"/>
        <end position="139"/>
    </location>
</feature>
<dbReference type="PROSITE" id="PS50990">
    <property type="entry name" value="PEPTIDASE_C39"/>
    <property type="match status" value="1"/>
</dbReference>
<dbReference type="InterPro" id="IPR005074">
    <property type="entry name" value="Peptidase_C39"/>
</dbReference>
<comment type="caution">
    <text evidence="2">The sequence shown here is derived from an EMBL/GenBank/DDBJ whole genome shotgun (WGS) entry which is preliminary data.</text>
</comment>
<gene>
    <name evidence="2" type="ORF">A3E89_01030</name>
</gene>
<dbReference type="GO" id="GO:0008233">
    <property type="term" value="F:peptidase activity"/>
    <property type="evidence" value="ECO:0007669"/>
    <property type="project" value="InterPro"/>
</dbReference>
<evidence type="ECO:0000313" key="2">
    <source>
        <dbReference type="EMBL" id="OGD67978.1"/>
    </source>
</evidence>
<reference evidence="2 3" key="1">
    <citation type="journal article" date="2016" name="Nat. Commun.">
        <title>Thousands of microbial genomes shed light on interconnected biogeochemical processes in an aquifer system.</title>
        <authorList>
            <person name="Anantharaman K."/>
            <person name="Brown C.T."/>
            <person name="Hug L.A."/>
            <person name="Sharon I."/>
            <person name="Castelle C.J."/>
            <person name="Probst A.J."/>
            <person name="Thomas B.C."/>
            <person name="Singh A."/>
            <person name="Wilkins M.J."/>
            <person name="Karaoz U."/>
            <person name="Brodie E.L."/>
            <person name="Williams K.H."/>
            <person name="Hubbard S.S."/>
            <person name="Banfield J.F."/>
        </authorList>
    </citation>
    <scope>NUCLEOTIDE SEQUENCE [LARGE SCALE GENOMIC DNA]</scope>
</reference>
<dbReference type="GO" id="GO:0006508">
    <property type="term" value="P:proteolysis"/>
    <property type="evidence" value="ECO:0007669"/>
    <property type="project" value="InterPro"/>
</dbReference>
<proteinExistence type="predicted"/>
<organism evidence="2 3">
    <name type="scientific">Candidatus Campbellbacteria bacterium RIFCSPHIGHO2_12_FULL_35_10</name>
    <dbReference type="NCBI Taxonomy" id="1797578"/>
    <lineage>
        <taxon>Bacteria</taxon>
        <taxon>Candidatus Campbelliibacteriota</taxon>
    </lineage>
</organism>
<dbReference type="Pfam" id="PF13529">
    <property type="entry name" value="Peptidase_C39_2"/>
    <property type="match status" value="1"/>
</dbReference>
<dbReference type="AlphaFoldDB" id="A0A1F5EKP4"/>
<evidence type="ECO:0000259" key="1">
    <source>
        <dbReference type="PROSITE" id="PS50990"/>
    </source>
</evidence>
<accession>A0A1F5EKP4</accession>
<dbReference type="GO" id="GO:0016020">
    <property type="term" value="C:membrane"/>
    <property type="evidence" value="ECO:0007669"/>
    <property type="project" value="InterPro"/>
</dbReference>
<evidence type="ECO:0000313" key="3">
    <source>
        <dbReference type="Proteomes" id="UP000185891"/>
    </source>
</evidence>
<name>A0A1F5EKP4_9BACT</name>